<organism evidence="1">
    <name type="scientific">Picea glauca</name>
    <name type="common">White spruce</name>
    <name type="synonym">Pinus glauca</name>
    <dbReference type="NCBI Taxonomy" id="3330"/>
    <lineage>
        <taxon>Eukaryota</taxon>
        <taxon>Viridiplantae</taxon>
        <taxon>Streptophyta</taxon>
        <taxon>Embryophyta</taxon>
        <taxon>Tracheophyta</taxon>
        <taxon>Spermatophyta</taxon>
        <taxon>Pinopsida</taxon>
        <taxon>Pinidae</taxon>
        <taxon>Conifers I</taxon>
        <taxon>Pinales</taxon>
        <taxon>Pinaceae</taxon>
        <taxon>Picea</taxon>
    </lineage>
</organism>
<proteinExistence type="predicted"/>
<reference evidence="1" key="1">
    <citation type="journal article" date="2015" name="Genome Biol. Evol.">
        <title>Organellar Genomes of White Spruce (Picea glauca): Assembly and Annotation.</title>
        <authorList>
            <person name="Jackman S.D."/>
            <person name="Warren R.L."/>
            <person name="Gibb E.A."/>
            <person name="Vandervalk B.P."/>
            <person name="Mohamadi H."/>
            <person name="Chu J."/>
            <person name="Raymond A."/>
            <person name="Pleasance S."/>
            <person name="Coope R."/>
            <person name="Wildung M.R."/>
            <person name="Ritland C.E."/>
            <person name="Bousquet J."/>
            <person name="Jones S.J."/>
            <person name="Bohlmann J."/>
            <person name="Birol I."/>
        </authorList>
    </citation>
    <scope>NUCLEOTIDE SEQUENCE [LARGE SCALE GENOMIC DNA]</scope>
    <source>
        <tissue evidence="1">Flushing bud</tissue>
    </source>
</reference>
<name>A0A117NGW5_PICGL</name>
<evidence type="ECO:0000313" key="1">
    <source>
        <dbReference type="EMBL" id="KUM47433.1"/>
    </source>
</evidence>
<comment type="caution">
    <text evidence="1">The sequence shown here is derived from an EMBL/GenBank/DDBJ whole genome shotgun (WGS) entry which is preliminary data.</text>
</comment>
<geneLocation type="mitochondrion" evidence="1"/>
<dbReference type="AlphaFoldDB" id="A0A117NGW5"/>
<dbReference type="EMBL" id="LKAM01000007">
    <property type="protein sequence ID" value="KUM47433.1"/>
    <property type="molecule type" value="Genomic_DNA"/>
</dbReference>
<keyword evidence="1" id="KW-0496">Mitochondrion</keyword>
<sequence length="64" mass="7342">MALLQRPVYYNKLDSTAQEPPFLYNPAKAALEERKGVGKERAFTSLRRHLFIEAESITRVSLGY</sequence>
<accession>A0A117NGW5</accession>
<protein>
    <submittedName>
        <fullName evidence="1">Uncharacterized protein</fullName>
    </submittedName>
</protein>
<gene>
    <name evidence="1" type="ORF">ABT39_MTgene5618</name>
</gene>